<dbReference type="AlphaFoldDB" id="A0AAV7T759"/>
<protein>
    <submittedName>
        <fullName evidence="2">Uncharacterized protein</fullName>
    </submittedName>
</protein>
<feature type="compositionally biased region" description="Low complexity" evidence="1">
    <location>
        <begin position="66"/>
        <end position="84"/>
    </location>
</feature>
<proteinExistence type="predicted"/>
<dbReference type="EMBL" id="JANPWB010000007">
    <property type="protein sequence ID" value="KAJ1171758.1"/>
    <property type="molecule type" value="Genomic_DNA"/>
</dbReference>
<evidence type="ECO:0000256" key="1">
    <source>
        <dbReference type="SAM" id="MobiDB-lite"/>
    </source>
</evidence>
<feature type="compositionally biased region" description="Pro residues" evidence="1">
    <location>
        <begin position="39"/>
        <end position="55"/>
    </location>
</feature>
<keyword evidence="3" id="KW-1185">Reference proteome</keyword>
<evidence type="ECO:0000313" key="3">
    <source>
        <dbReference type="Proteomes" id="UP001066276"/>
    </source>
</evidence>
<name>A0AAV7T759_PLEWA</name>
<dbReference type="Proteomes" id="UP001066276">
    <property type="component" value="Chromosome 4_1"/>
</dbReference>
<feature type="region of interest" description="Disordered" evidence="1">
    <location>
        <begin position="128"/>
        <end position="189"/>
    </location>
</feature>
<feature type="compositionally biased region" description="Polar residues" evidence="1">
    <location>
        <begin position="130"/>
        <end position="140"/>
    </location>
</feature>
<gene>
    <name evidence="2" type="ORF">NDU88_003616</name>
</gene>
<reference evidence="2" key="1">
    <citation type="journal article" date="2022" name="bioRxiv">
        <title>Sequencing and chromosome-scale assembly of the giantPleurodeles waltlgenome.</title>
        <authorList>
            <person name="Brown T."/>
            <person name="Elewa A."/>
            <person name="Iarovenko S."/>
            <person name="Subramanian E."/>
            <person name="Araus A.J."/>
            <person name="Petzold A."/>
            <person name="Susuki M."/>
            <person name="Suzuki K.-i.T."/>
            <person name="Hayashi T."/>
            <person name="Toyoda A."/>
            <person name="Oliveira C."/>
            <person name="Osipova E."/>
            <person name="Leigh N.D."/>
            <person name="Simon A."/>
            <person name="Yun M.H."/>
        </authorList>
    </citation>
    <scope>NUCLEOTIDE SEQUENCE</scope>
    <source>
        <strain evidence="2">20211129_DDA</strain>
        <tissue evidence="2">Liver</tissue>
    </source>
</reference>
<feature type="region of interest" description="Disordered" evidence="1">
    <location>
        <begin position="1"/>
        <end position="111"/>
    </location>
</feature>
<comment type="caution">
    <text evidence="2">The sequence shown here is derived from an EMBL/GenBank/DDBJ whole genome shotgun (WGS) entry which is preliminary data.</text>
</comment>
<accession>A0AAV7T759</accession>
<sequence length="189" mass="19287">MPPAVLAKSPPVRPTRAGGPGQEISVADAAVCGRTGPPGQSPGPLNQPPRWPDLPAPRASGDRLPATSSTTSSKCASKSLLALTGPAPHQPTERSGPLACAPSMVPHSSTSSPAYGCPAAFLLPPVSRPPITNSRPQAPQANFLDRGRQRDLGRAAGKPSPPLQHLSALSGRPVPSSARLSAPQAPFHL</sequence>
<organism evidence="2 3">
    <name type="scientific">Pleurodeles waltl</name>
    <name type="common">Iberian ribbed newt</name>
    <dbReference type="NCBI Taxonomy" id="8319"/>
    <lineage>
        <taxon>Eukaryota</taxon>
        <taxon>Metazoa</taxon>
        <taxon>Chordata</taxon>
        <taxon>Craniata</taxon>
        <taxon>Vertebrata</taxon>
        <taxon>Euteleostomi</taxon>
        <taxon>Amphibia</taxon>
        <taxon>Batrachia</taxon>
        <taxon>Caudata</taxon>
        <taxon>Salamandroidea</taxon>
        <taxon>Salamandridae</taxon>
        <taxon>Pleurodelinae</taxon>
        <taxon>Pleurodeles</taxon>
    </lineage>
</organism>
<evidence type="ECO:0000313" key="2">
    <source>
        <dbReference type="EMBL" id="KAJ1171758.1"/>
    </source>
</evidence>